<protein>
    <recommendedName>
        <fullName evidence="1">Transglutaminase-like domain-containing protein</fullName>
    </recommendedName>
</protein>
<feature type="domain" description="Transglutaminase-like" evidence="1">
    <location>
        <begin position="47"/>
        <end position="143"/>
    </location>
</feature>
<name>A0A839N8U7_9MICO</name>
<evidence type="ECO:0000313" key="2">
    <source>
        <dbReference type="EMBL" id="MBB2894180.1"/>
    </source>
</evidence>
<dbReference type="RefSeq" id="WP_183322619.1">
    <property type="nucleotide sequence ID" value="NZ_JACHVQ010000004.1"/>
</dbReference>
<dbReference type="SUPFAM" id="SSF54001">
    <property type="entry name" value="Cysteine proteinases"/>
    <property type="match status" value="1"/>
</dbReference>
<dbReference type="Pfam" id="PF01841">
    <property type="entry name" value="Transglut_core"/>
    <property type="match status" value="1"/>
</dbReference>
<dbReference type="Proteomes" id="UP000559182">
    <property type="component" value="Unassembled WGS sequence"/>
</dbReference>
<dbReference type="Gene3D" id="3.10.620.30">
    <property type="match status" value="1"/>
</dbReference>
<evidence type="ECO:0000259" key="1">
    <source>
        <dbReference type="Pfam" id="PF01841"/>
    </source>
</evidence>
<reference evidence="2 3" key="1">
    <citation type="submission" date="2020-08" db="EMBL/GenBank/DDBJ databases">
        <title>Sequencing the genomes of 1000 actinobacteria strains.</title>
        <authorList>
            <person name="Klenk H.-P."/>
        </authorList>
    </citation>
    <scope>NUCLEOTIDE SEQUENCE [LARGE SCALE GENOMIC DNA]</scope>
    <source>
        <strain evidence="2 3">DSM 105369</strain>
    </source>
</reference>
<sequence length="308" mass="33260">MSTPAPPDRWTVCTWPSVDYGPPLVLDTITEDRAEGLRALIPAARTSAWETAVQLLEWTTTRWEHANDHVDNGDATDVLEGVAAGRRFACVEYSIVLSQALNALGIPARRLALRSRDSHVGFGRGHVVSEAWIDDLGKWVLLDGQNGAWWGSESGPLGYSELHALFSSGDERPRMVPTARAISAQDENIWWLYFDSAISSGMAWSKPYVATFQGNPAPVRLLAAPDAIVYPDLSQLATAIVELPDGCGAAFTPIHPYANAVQAGPDRLAIGESVEFAYLFGETAVADIATVTPYGTLDAHLLSLETTS</sequence>
<organism evidence="2 3">
    <name type="scientific">Flexivirga oryzae</name>
    <dbReference type="NCBI Taxonomy" id="1794944"/>
    <lineage>
        <taxon>Bacteria</taxon>
        <taxon>Bacillati</taxon>
        <taxon>Actinomycetota</taxon>
        <taxon>Actinomycetes</taxon>
        <taxon>Micrococcales</taxon>
        <taxon>Dermacoccaceae</taxon>
        <taxon>Flexivirga</taxon>
    </lineage>
</organism>
<dbReference type="InterPro" id="IPR038765">
    <property type="entry name" value="Papain-like_cys_pep_sf"/>
</dbReference>
<proteinExistence type="predicted"/>
<dbReference type="InterPro" id="IPR002931">
    <property type="entry name" value="Transglutaminase-like"/>
</dbReference>
<evidence type="ECO:0000313" key="3">
    <source>
        <dbReference type="Proteomes" id="UP000559182"/>
    </source>
</evidence>
<keyword evidence="3" id="KW-1185">Reference proteome</keyword>
<dbReference type="AlphaFoldDB" id="A0A839N8U7"/>
<accession>A0A839N8U7</accession>
<dbReference type="EMBL" id="JACHVQ010000004">
    <property type="protein sequence ID" value="MBB2894180.1"/>
    <property type="molecule type" value="Genomic_DNA"/>
</dbReference>
<gene>
    <name evidence="2" type="ORF">FHU39_004216</name>
</gene>
<comment type="caution">
    <text evidence="2">The sequence shown here is derived from an EMBL/GenBank/DDBJ whole genome shotgun (WGS) entry which is preliminary data.</text>
</comment>